<dbReference type="AlphaFoldDB" id="A0A540UT81"/>
<evidence type="ECO:0000259" key="1">
    <source>
        <dbReference type="Pfam" id="PF13333"/>
    </source>
</evidence>
<evidence type="ECO:0000313" key="2">
    <source>
        <dbReference type="EMBL" id="TQE87714.1"/>
    </source>
</evidence>
<evidence type="ECO:0000313" key="3">
    <source>
        <dbReference type="EMBL" id="TQE88671.1"/>
    </source>
</evidence>
<keyword evidence="4" id="KW-1185">Reference proteome</keyword>
<comment type="caution">
    <text evidence="2">The sequence shown here is derived from an EMBL/GenBank/DDBJ whole genome shotgun (WGS) entry which is preliminary data.</text>
</comment>
<sequence length="44" mass="5275">YESFETARIALFQFIEGWYNRKRIHGSIGYLTPDEYEKMCRIAA</sequence>
<organism evidence="2 4">
    <name type="scientific">Ureibacillus terrenus</name>
    <dbReference type="NCBI Taxonomy" id="118246"/>
    <lineage>
        <taxon>Bacteria</taxon>
        <taxon>Bacillati</taxon>
        <taxon>Bacillota</taxon>
        <taxon>Bacilli</taxon>
        <taxon>Bacillales</taxon>
        <taxon>Caryophanaceae</taxon>
        <taxon>Ureibacillus</taxon>
    </lineage>
</organism>
<dbReference type="GO" id="GO:0015074">
    <property type="term" value="P:DNA integration"/>
    <property type="evidence" value="ECO:0007669"/>
    <property type="project" value="InterPro"/>
</dbReference>
<dbReference type="Pfam" id="PF13333">
    <property type="entry name" value="rve_2"/>
    <property type="match status" value="1"/>
</dbReference>
<dbReference type="InterPro" id="IPR001584">
    <property type="entry name" value="Integrase_cat-core"/>
</dbReference>
<feature type="non-terminal residue" evidence="2">
    <location>
        <position position="1"/>
    </location>
</feature>
<dbReference type="OrthoDB" id="2455329at2"/>
<dbReference type="RefSeq" id="WP_141603258.1">
    <property type="nucleotide sequence ID" value="NZ_VIGD01000026.1"/>
</dbReference>
<accession>A0A540UT81</accession>
<evidence type="ECO:0000313" key="4">
    <source>
        <dbReference type="Proteomes" id="UP000315753"/>
    </source>
</evidence>
<reference evidence="2 4" key="1">
    <citation type="submission" date="2019-06" db="EMBL/GenBank/DDBJ databases">
        <title>Genome sequence of Ureibacillus terrenus.</title>
        <authorList>
            <person name="Maclea K.S."/>
            <person name="Simoes M."/>
        </authorList>
    </citation>
    <scope>NUCLEOTIDE SEQUENCE [LARGE SCALE GENOMIC DNA]</scope>
    <source>
        <strain evidence="2 4">ATCC BAA-384</strain>
    </source>
</reference>
<dbReference type="EMBL" id="VIGD01000051">
    <property type="protein sequence ID" value="TQE87714.1"/>
    <property type="molecule type" value="Genomic_DNA"/>
</dbReference>
<dbReference type="Proteomes" id="UP000315753">
    <property type="component" value="Unassembled WGS sequence"/>
</dbReference>
<name>A0A540UT81_9BACL</name>
<feature type="domain" description="Integrase catalytic" evidence="1">
    <location>
        <begin position="1"/>
        <end position="39"/>
    </location>
</feature>
<proteinExistence type="predicted"/>
<gene>
    <name evidence="3" type="ORF">FKZ59_13395</name>
    <name evidence="2" type="ORF">FKZ59_14280</name>
</gene>
<protein>
    <submittedName>
        <fullName evidence="2">IS3 family transposase</fullName>
    </submittedName>
</protein>
<dbReference type="EMBL" id="VIGD01000026">
    <property type="protein sequence ID" value="TQE88671.1"/>
    <property type="molecule type" value="Genomic_DNA"/>
</dbReference>